<dbReference type="Proteomes" id="UP000308600">
    <property type="component" value="Unassembled WGS sequence"/>
</dbReference>
<name>A0ACD3B6Z3_9AGAR</name>
<reference evidence="1 2" key="1">
    <citation type="journal article" date="2019" name="Nat. Ecol. Evol.">
        <title>Megaphylogeny resolves global patterns of mushroom evolution.</title>
        <authorList>
            <person name="Varga T."/>
            <person name="Krizsan K."/>
            <person name="Foldi C."/>
            <person name="Dima B."/>
            <person name="Sanchez-Garcia M."/>
            <person name="Sanchez-Ramirez S."/>
            <person name="Szollosi G.J."/>
            <person name="Szarkandi J.G."/>
            <person name="Papp V."/>
            <person name="Albert L."/>
            <person name="Andreopoulos W."/>
            <person name="Angelini C."/>
            <person name="Antonin V."/>
            <person name="Barry K.W."/>
            <person name="Bougher N.L."/>
            <person name="Buchanan P."/>
            <person name="Buyck B."/>
            <person name="Bense V."/>
            <person name="Catcheside P."/>
            <person name="Chovatia M."/>
            <person name="Cooper J."/>
            <person name="Damon W."/>
            <person name="Desjardin D."/>
            <person name="Finy P."/>
            <person name="Geml J."/>
            <person name="Haridas S."/>
            <person name="Hughes K."/>
            <person name="Justo A."/>
            <person name="Karasinski D."/>
            <person name="Kautmanova I."/>
            <person name="Kiss B."/>
            <person name="Kocsube S."/>
            <person name="Kotiranta H."/>
            <person name="LaButti K.M."/>
            <person name="Lechner B.E."/>
            <person name="Liimatainen K."/>
            <person name="Lipzen A."/>
            <person name="Lukacs Z."/>
            <person name="Mihaltcheva S."/>
            <person name="Morgado L.N."/>
            <person name="Niskanen T."/>
            <person name="Noordeloos M.E."/>
            <person name="Ohm R.A."/>
            <person name="Ortiz-Santana B."/>
            <person name="Ovrebo C."/>
            <person name="Racz N."/>
            <person name="Riley R."/>
            <person name="Savchenko A."/>
            <person name="Shiryaev A."/>
            <person name="Soop K."/>
            <person name="Spirin V."/>
            <person name="Szebenyi C."/>
            <person name="Tomsovsky M."/>
            <person name="Tulloss R.E."/>
            <person name="Uehling J."/>
            <person name="Grigoriev I.V."/>
            <person name="Vagvolgyi C."/>
            <person name="Papp T."/>
            <person name="Martin F.M."/>
            <person name="Miettinen O."/>
            <person name="Hibbett D.S."/>
            <person name="Nagy L.G."/>
        </authorList>
    </citation>
    <scope>NUCLEOTIDE SEQUENCE [LARGE SCALE GENOMIC DNA]</scope>
    <source>
        <strain evidence="1 2">NL-1719</strain>
    </source>
</reference>
<gene>
    <name evidence="1" type="ORF">BDN72DRAFT_854419</name>
</gene>
<proteinExistence type="predicted"/>
<accession>A0ACD3B6Z3</accession>
<protein>
    <submittedName>
        <fullName evidence="1">Uncharacterized protein</fullName>
    </submittedName>
</protein>
<keyword evidence="2" id="KW-1185">Reference proteome</keyword>
<dbReference type="EMBL" id="ML208271">
    <property type="protein sequence ID" value="TFK74078.1"/>
    <property type="molecule type" value="Genomic_DNA"/>
</dbReference>
<organism evidence="1 2">
    <name type="scientific">Pluteus cervinus</name>
    <dbReference type="NCBI Taxonomy" id="181527"/>
    <lineage>
        <taxon>Eukaryota</taxon>
        <taxon>Fungi</taxon>
        <taxon>Dikarya</taxon>
        <taxon>Basidiomycota</taxon>
        <taxon>Agaricomycotina</taxon>
        <taxon>Agaricomycetes</taxon>
        <taxon>Agaricomycetidae</taxon>
        <taxon>Agaricales</taxon>
        <taxon>Pluteineae</taxon>
        <taxon>Pluteaceae</taxon>
        <taxon>Pluteus</taxon>
    </lineage>
</organism>
<evidence type="ECO:0000313" key="2">
    <source>
        <dbReference type="Proteomes" id="UP000308600"/>
    </source>
</evidence>
<sequence>MDLPAPTPEDIAITLGIIQGKSAFLTKPHKTEEDRVVDIRACIYRLQVSSSKEKQEIIFSEFCAKYLPTMMSRWVEGKMLPGEPPDFSALVNGYLWVLLSAYKLPIFAKYLRSAKPIAAPGKSFVSLLAQRITRFGILNEHIPLETPLQDGIKKYILEPTFWAVCLLRKGWTLSPRRFEPGKILGMPEDIVVELLPQLETWQNQRGYKALADESRRLIFLLTNVDRLYVGSIWRGWKGSTDCALPGCEETINLKACAKCLAVYYCCPEHQRAHWNSKEVPAHKPMCFKTEY</sequence>
<evidence type="ECO:0000313" key="1">
    <source>
        <dbReference type="EMBL" id="TFK74078.1"/>
    </source>
</evidence>